<accession>A0A9K3JCB8</accession>
<reference evidence="2" key="1">
    <citation type="journal article" date="2017" name="Nature">
        <title>The sunflower genome provides insights into oil metabolism, flowering and Asterid evolution.</title>
        <authorList>
            <person name="Badouin H."/>
            <person name="Gouzy J."/>
            <person name="Grassa C.J."/>
            <person name="Murat F."/>
            <person name="Staton S.E."/>
            <person name="Cottret L."/>
            <person name="Lelandais-Briere C."/>
            <person name="Owens G.L."/>
            <person name="Carrere S."/>
            <person name="Mayjonade B."/>
            <person name="Legrand L."/>
            <person name="Gill N."/>
            <person name="Kane N.C."/>
            <person name="Bowers J.E."/>
            <person name="Hubner S."/>
            <person name="Bellec A."/>
            <person name="Berard A."/>
            <person name="Berges H."/>
            <person name="Blanchet N."/>
            <person name="Boniface M.C."/>
            <person name="Brunel D."/>
            <person name="Catrice O."/>
            <person name="Chaidir N."/>
            <person name="Claudel C."/>
            <person name="Donnadieu C."/>
            <person name="Faraut T."/>
            <person name="Fievet G."/>
            <person name="Helmstetter N."/>
            <person name="King M."/>
            <person name="Knapp S.J."/>
            <person name="Lai Z."/>
            <person name="Le Paslier M.C."/>
            <person name="Lippi Y."/>
            <person name="Lorenzon L."/>
            <person name="Mandel J.R."/>
            <person name="Marage G."/>
            <person name="Marchand G."/>
            <person name="Marquand E."/>
            <person name="Bret-Mestries E."/>
            <person name="Morien E."/>
            <person name="Nambeesan S."/>
            <person name="Nguyen T."/>
            <person name="Pegot-Espagnet P."/>
            <person name="Pouilly N."/>
            <person name="Raftis F."/>
            <person name="Sallet E."/>
            <person name="Schiex T."/>
            <person name="Thomas J."/>
            <person name="Vandecasteele C."/>
            <person name="Vares D."/>
            <person name="Vear F."/>
            <person name="Vautrin S."/>
            <person name="Crespi M."/>
            <person name="Mangin B."/>
            <person name="Burke J.M."/>
            <person name="Salse J."/>
            <person name="Munos S."/>
            <person name="Vincourt P."/>
            <person name="Rieseberg L.H."/>
            <person name="Langlade N.B."/>
        </authorList>
    </citation>
    <scope>NUCLEOTIDE SEQUENCE</scope>
    <source>
        <tissue evidence="2">Leaves</tissue>
    </source>
</reference>
<dbReference type="Gramene" id="mRNA:HanXRQr2_Chr04g0190801">
    <property type="protein sequence ID" value="CDS:HanXRQr2_Chr04g0190801.1"/>
    <property type="gene ID" value="HanXRQr2_Chr04g0190801"/>
</dbReference>
<evidence type="ECO:0000313" key="2">
    <source>
        <dbReference type="EMBL" id="KAF5812281.1"/>
    </source>
</evidence>
<feature type="region of interest" description="Disordered" evidence="1">
    <location>
        <begin position="1"/>
        <end position="36"/>
    </location>
</feature>
<evidence type="ECO:0000256" key="1">
    <source>
        <dbReference type="SAM" id="MobiDB-lite"/>
    </source>
</evidence>
<reference evidence="2" key="2">
    <citation type="submission" date="2020-06" db="EMBL/GenBank/DDBJ databases">
        <title>Helianthus annuus Genome sequencing and assembly Release 2.</title>
        <authorList>
            <person name="Gouzy J."/>
            <person name="Langlade N."/>
            <person name="Munos S."/>
        </authorList>
    </citation>
    <scope>NUCLEOTIDE SEQUENCE</scope>
    <source>
        <tissue evidence="2">Leaves</tissue>
    </source>
</reference>
<proteinExistence type="predicted"/>
<dbReference type="EMBL" id="MNCJ02000319">
    <property type="protein sequence ID" value="KAF5812281.1"/>
    <property type="molecule type" value="Genomic_DNA"/>
</dbReference>
<gene>
    <name evidence="2" type="ORF">HanXRQr2_Chr04g0190801</name>
</gene>
<protein>
    <submittedName>
        <fullName evidence="2">Uncharacterized protein</fullName>
    </submittedName>
</protein>
<organism evidence="2 3">
    <name type="scientific">Helianthus annuus</name>
    <name type="common">Common sunflower</name>
    <dbReference type="NCBI Taxonomy" id="4232"/>
    <lineage>
        <taxon>Eukaryota</taxon>
        <taxon>Viridiplantae</taxon>
        <taxon>Streptophyta</taxon>
        <taxon>Embryophyta</taxon>
        <taxon>Tracheophyta</taxon>
        <taxon>Spermatophyta</taxon>
        <taxon>Magnoliopsida</taxon>
        <taxon>eudicotyledons</taxon>
        <taxon>Gunneridae</taxon>
        <taxon>Pentapetalae</taxon>
        <taxon>asterids</taxon>
        <taxon>campanulids</taxon>
        <taxon>Asterales</taxon>
        <taxon>Asteraceae</taxon>
        <taxon>Asteroideae</taxon>
        <taxon>Heliantheae alliance</taxon>
        <taxon>Heliantheae</taxon>
        <taxon>Helianthus</taxon>
    </lineage>
</organism>
<evidence type="ECO:0000313" key="3">
    <source>
        <dbReference type="Proteomes" id="UP000215914"/>
    </source>
</evidence>
<sequence>MEVRPPPSWPGAVRSSISPPSVTSSPSSSCRSGRSKRGQMFLTDIYIHTYNI</sequence>
<name>A0A9K3JCB8_HELAN</name>
<keyword evidence="3" id="KW-1185">Reference proteome</keyword>
<dbReference type="Proteomes" id="UP000215914">
    <property type="component" value="Unassembled WGS sequence"/>
</dbReference>
<feature type="compositionally biased region" description="Low complexity" evidence="1">
    <location>
        <begin position="14"/>
        <end position="32"/>
    </location>
</feature>
<dbReference type="AlphaFoldDB" id="A0A9K3JCB8"/>
<comment type="caution">
    <text evidence="2">The sequence shown here is derived from an EMBL/GenBank/DDBJ whole genome shotgun (WGS) entry which is preliminary data.</text>
</comment>